<organism evidence="1 2">
    <name type="scientific">Nocardia fluminea</name>
    <dbReference type="NCBI Taxonomy" id="134984"/>
    <lineage>
        <taxon>Bacteria</taxon>
        <taxon>Bacillati</taxon>
        <taxon>Actinomycetota</taxon>
        <taxon>Actinomycetes</taxon>
        <taxon>Mycobacteriales</taxon>
        <taxon>Nocardiaceae</taxon>
        <taxon>Nocardia</taxon>
    </lineage>
</organism>
<proteinExistence type="predicted"/>
<dbReference type="AlphaFoldDB" id="A0A2N3V4L7"/>
<dbReference type="OrthoDB" id="9854503at2"/>
<name>A0A2N3V4L7_9NOCA</name>
<reference evidence="1 2" key="1">
    <citation type="submission" date="2017-12" db="EMBL/GenBank/DDBJ databases">
        <title>Sequencing the genomes of 1000 Actinobacteria strains.</title>
        <authorList>
            <person name="Klenk H.-P."/>
        </authorList>
    </citation>
    <scope>NUCLEOTIDE SEQUENCE [LARGE SCALE GENOMIC DNA]</scope>
    <source>
        <strain evidence="1 2">DSM 44489</strain>
    </source>
</reference>
<accession>A0A2N3V4L7</accession>
<protein>
    <submittedName>
        <fullName evidence="1">Uncharacterized protein</fullName>
    </submittedName>
</protein>
<evidence type="ECO:0000313" key="1">
    <source>
        <dbReference type="EMBL" id="PKV76560.1"/>
    </source>
</evidence>
<evidence type="ECO:0000313" key="2">
    <source>
        <dbReference type="Proteomes" id="UP000233766"/>
    </source>
</evidence>
<gene>
    <name evidence="1" type="ORF">ATK86_7493</name>
</gene>
<dbReference type="Proteomes" id="UP000233766">
    <property type="component" value="Unassembled WGS sequence"/>
</dbReference>
<dbReference type="RefSeq" id="WP_101469210.1">
    <property type="nucleotide sequence ID" value="NZ_PJMW01000004.1"/>
</dbReference>
<keyword evidence="2" id="KW-1185">Reference proteome</keyword>
<sequence length="194" mass="22239">MDQTTTVKRTAIGYRLDGIRNDGRIGFYGAPDADPVRCPRLRDRPRLPSRPQREEHGRWTPAAFCISHAHISPAVDCVCGWRVTTDMFDLVDLPDGPGLDVTMQRNDNIGRRAVVVKVSSWGPTLPPIPGEDPDTTVRTTWMRLEERIWIDKDVHRDAVRKARRWYPWARIERFSDLLDLAEALEDELPDDEAL</sequence>
<dbReference type="EMBL" id="PJMW01000004">
    <property type="protein sequence ID" value="PKV76560.1"/>
    <property type="molecule type" value="Genomic_DNA"/>
</dbReference>
<comment type="caution">
    <text evidence="1">The sequence shown here is derived from an EMBL/GenBank/DDBJ whole genome shotgun (WGS) entry which is preliminary data.</text>
</comment>